<dbReference type="Proteomes" id="UP000245207">
    <property type="component" value="Unassembled WGS sequence"/>
</dbReference>
<dbReference type="Gene3D" id="3.80.10.10">
    <property type="entry name" value="Ribonuclease Inhibitor"/>
    <property type="match status" value="1"/>
</dbReference>
<dbReference type="OrthoDB" id="550575at2759"/>
<dbReference type="AlphaFoldDB" id="A0A2U1QNI2"/>
<feature type="domain" description="COI1 F-box" evidence="1">
    <location>
        <begin position="9"/>
        <end position="46"/>
    </location>
</feature>
<keyword evidence="3" id="KW-1185">Reference proteome</keyword>
<evidence type="ECO:0000313" key="3">
    <source>
        <dbReference type="Proteomes" id="UP000245207"/>
    </source>
</evidence>
<protein>
    <recommendedName>
        <fullName evidence="1">COI1 F-box domain-containing protein</fullName>
    </recommendedName>
</protein>
<dbReference type="PANTHER" id="PTHR16134:SF43">
    <property type="entry name" value="CORONATINE-INSENSITIVE PROTEIN 1"/>
    <property type="match status" value="1"/>
</dbReference>
<dbReference type="Gene3D" id="1.20.1280.50">
    <property type="match status" value="1"/>
</dbReference>
<dbReference type="InterPro" id="IPR032675">
    <property type="entry name" value="LRR_dom_sf"/>
</dbReference>
<accession>A0A2U1QNI2</accession>
<sequence>MEKRLNVSIDTVFNCVIPYIHDGDDRNSVSLVCRKWCELEGVTRKHVTVHLFYSPKPSRLHQRFPLLESLTLKGLSRWSLKKLSIDITPWIHEISVSFKCLKSLCIRCMVVGDLDLELLARTRGKDLRVLKMIYCEGLSTDGLLHIGKCCNDLRTLCLKGHWVHEKDGKWLHELALQNTGIESLEFSNIKKYDVKDLTLLAKNCSQSLVSLKLCRSSRCALIDLVDVFRYVVRLEDFVGGGWDKNEGYGGFKFPPTIRRMSVTNKTSLPLVLPLAHQLRELYLDHLLMDADSRCFLIQRCPNLEILHIGCELGDMGLKLLGQFCKKLRCYKTFGFVSHIGLIALAQGCLALECLHVNLTHITIEAMKCIGTHLKNLHDFRLTYKHGYTSLPLDNGILAVLIGCGKLERLGICGLTDVGLGYIGKYGHNLRYLSLQYAGESDAGLMELSKGCPKLRKLFIYNCPFSKQAIVTIVFNMHSLRYMKVSGITGIKKFEMTRPNYEPRLVNGDA</sequence>
<evidence type="ECO:0000313" key="2">
    <source>
        <dbReference type="EMBL" id="PWA99559.1"/>
    </source>
</evidence>
<dbReference type="STRING" id="35608.A0A2U1QNI2"/>
<dbReference type="Pfam" id="PF18511">
    <property type="entry name" value="F-box_5"/>
    <property type="match status" value="1"/>
</dbReference>
<dbReference type="GO" id="GO:0019005">
    <property type="term" value="C:SCF ubiquitin ligase complex"/>
    <property type="evidence" value="ECO:0007669"/>
    <property type="project" value="TreeGrafter"/>
</dbReference>
<gene>
    <name evidence="2" type="ORF">CTI12_AA006200</name>
</gene>
<comment type="caution">
    <text evidence="2">The sequence shown here is derived from an EMBL/GenBank/DDBJ whole genome shotgun (WGS) entry which is preliminary data.</text>
</comment>
<organism evidence="2 3">
    <name type="scientific">Artemisia annua</name>
    <name type="common">Sweet wormwood</name>
    <dbReference type="NCBI Taxonomy" id="35608"/>
    <lineage>
        <taxon>Eukaryota</taxon>
        <taxon>Viridiplantae</taxon>
        <taxon>Streptophyta</taxon>
        <taxon>Embryophyta</taxon>
        <taxon>Tracheophyta</taxon>
        <taxon>Spermatophyta</taxon>
        <taxon>Magnoliopsida</taxon>
        <taxon>eudicotyledons</taxon>
        <taxon>Gunneridae</taxon>
        <taxon>Pentapetalae</taxon>
        <taxon>asterids</taxon>
        <taxon>campanulids</taxon>
        <taxon>Asterales</taxon>
        <taxon>Asteraceae</taxon>
        <taxon>Asteroideae</taxon>
        <taxon>Anthemideae</taxon>
        <taxon>Artemisiinae</taxon>
        <taxon>Artemisia</taxon>
    </lineage>
</organism>
<dbReference type="InterPro" id="IPR041567">
    <property type="entry name" value="COI1_F-box"/>
</dbReference>
<reference evidence="2 3" key="1">
    <citation type="journal article" date="2018" name="Mol. Plant">
        <title>The genome of Artemisia annua provides insight into the evolution of Asteraceae family and artemisinin biosynthesis.</title>
        <authorList>
            <person name="Shen Q."/>
            <person name="Zhang L."/>
            <person name="Liao Z."/>
            <person name="Wang S."/>
            <person name="Yan T."/>
            <person name="Shi P."/>
            <person name="Liu M."/>
            <person name="Fu X."/>
            <person name="Pan Q."/>
            <person name="Wang Y."/>
            <person name="Lv Z."/>
            <person name="Lu X."/>
            <person name="Zhang F."/>
            <person name="Jiang W."/>
            <person name="Ma Y."/>
            <person name="Chen M."/>
            <person name="Hao X."/>
            <person name="Li L."/>
            <person name="Tang Y."/>
            <person name="Lv G."/>
            <person name="Zhou Y."/>
            <person name="Sun X."/>
            <person name="Brodelius P.E."/>
            <person name="Rose J.K.C."/>
            <person name="Tang K."/>
        </authorList>
    </citation>
    <scope>NUCLEOTIDE SEQUENCE [LARGE SCALE GENOMIC DNA]</scope>
    <source>
        <strain evidence="3">cv. Huhao1</strain>
        <tissue evidence="2">Leaf</tissue>
    </source>
</reference>
<dbReference type="PANTHER" id="PTHR16134">
    <property type="entry name" value="F-BOX/TPR REPEAT PROTEIN POF3"/>
    <property type="match status" value="1"/>
</dbReference>
<dbReference type="SUPFAM" id="SSF52047">
    <property type="entry name" value="RNI-like"/>
    <property type="match status" value="1"/>
</dbReference>
<dbReference type="InterPro" id="IPR006553">
    <property type="entry name" value="Leu-rich_rpt_Cys-con_subtyp"/>
</dbReference>
<dbReference type="SMART" id="SM00367">
    <property type="entry name" value="LRR_CC"/>
    <property type="match status" value="5"/>
</dbReference>
<dbReference type="EMBL" id="PKPP01000014">
    <property type="protein sequence ID" value="PWA99559.1"/>
    <property type="molecule type" value="Genomic_DNA"/>
</dbReference>
<evidence type="ECO:0000259" key="1">
    <source>
        <dbReference type="Pfam" id="PF18511"/>
    </source>
</evidence>
<name>A0A2U1QNI2_ARTAN</name>
<dbReference type="GO" id="GO:0031146">
    <property type="term" value="P:SCF-dependent proteasomal ubiquitin-dependent protein catabolic process"/>
    <property type="evidence" value="ECO:0007669"/>
    <property type="project" value="TreeGrafter"/>
</dbReference>
<proteinExistence type="predicted"/>